<dbReference type="Pfam" id="PF14572">
    <property type="entry name" value="Pribosyl_synth"/>
    <property type="match status" value="1"/>
</dbReference>
<accession>A0A7V6A4F8</accession>
<keyword evidence="5 12" id="KW-0547">Nucleotide-binding</keyword>
<comment type="subcellular location">
    <subcellularLocation>
        <location evidence="12">Cytoplasm</location>
    </subcellularLocation>
</comment>
<feature type="binding site" evidence="12">
    <location>
        <begin position="98"/>
        <end position="99"/>
    </location>
    <ligand>
        <name>ATP</name>
        <dbReference type="ChEBI" id="CHEBI:30616"/>
    </ligand>
</feature>
<keyword evidence="2 12" id="KW-0808">Transferase</keyword>
<dbReference type="GO" id="GO:0006164">
    <property type="term" value="P:purine nucleotide biosynthetic process"/>
    <property type="evidence" value="ECO:0007669"/>
    <property type="project" value="TreeGrafter"/>
</dbReference>
<keyword evidence="3 12" id="KW-0479">Metal-binding</keyword>
<comment type="subunit">
    <text evidence="12">Homohexamer.</text>
</comment>
<dbReference type="GO" id="GO:0006015">
    <property type="term" value="P:5-phosphoribose 1-diphosphate biosynthetic process"/>
    <property type="evidence" value="ECO:0007669"/>
    <property type="project" value="UniProtKB-UniRule"/>
</dbReference>
<evidence type="ECO:0000256" key="10">
    <source>
        <dbReference type="ARBA" id="ARBA00054914"/>
    </source>
</evidence>
<keyword evidence="12" id="KW-0963">Cytoplasm</keyword>
<dbReference type="GO" id="GO:0005524">
    <property type="term" value="F:ATP binding"/>
    <property type="evidence" value="ECO:0007669"/>
    <property type="project" value="UniProtKB-KW"/>
</dbReference>
<evidence type="ECO:0000256" key="3">
    <source>
        <dbReference type="ARBA" id="ARBA00022723"/>
    </source>
</evidence>
<gene>
    <name evidence="12" type="primary">prs</name>
    <name evidence="14" type="ORF">ENV52_10305</name>
</gene>
<dbReference type="NCBIfam" id="TIGR01251">
    <property type="entry name" value="ribP_PPkin"/>
    <property type="match status" value="1"/>
</dbReference>
<evidence type="ECO:0000256" key="4">
    <source>
        <dbReference type="ARBA" id="ARBA00022727"/>
    </source>
</evidence>
<organism evidence="14">
    <name type="scientific">Desulfobacca acetoxidans</name>
    <dbReference type="NCBI Taxonomy" id="60893"/>
    <lineage>
        <taxon>Bacteria</taxon>
        <taxon>Pseudomonadati</taxon>
        <taxon>Thermodesulfobacteriota</taxon>
        <taxon>Desulfobaccia</taxon>
        <taxon>Desulfobaccales</taxon>
        <taxon>Desulfobaccaceae</taxon>
        <taxon>Desulfobacca</taxon>
    </lineage>
</organism>
<comment type="pathway">
    <text evidence="1 12">Metabolic intermediate biosynthesis; 5-phospho-alpha-D-ribose 1-diphosphate biosynthesis; 5-phospho-alpha-D-ribose 1-diphosphate from D-ribose 5-phosphate (route I): step 1/1.</text>
</comment>
<dbReference type="EMBL" id="DTGR01000161">
    <property type="protein sequence ID" value="HHS30077.1"/>
    <property type="molecule type" value="Genomic_DNA"/>
</dbReference>
<keyword evidence="7 12" id="KW-0067">ATP-binding</keyword>
<name>A0A7V6A4F8_9BACT</name>
<evidence type="ECO:0000256" key="12">
    <source>
        <dbReference type="HAMAP-Rule" id="MF_00583"/>
    </source>
</evidence>
<feature type="binding site" evidence="12">
    <location>
        <begin position="39"/>
        <end position="41"/>
    </location>
    <ligand>
        <name>ATP</name>
        <dbReference type="ChEBI" id="CHEBI:30616"/>
    </ligand>
</feature>
<feature type="binding site" evidence="12">
    <location>
        <position position="132"/>
    </location>
    <ligand>
        <name>Mg(2+)</name>
        <dbReference type="ChEBI" id="CHEBI:18420"/>
    </ligand>
</feature>
<dbReference type="GO" id="GO:0016301">
    <property type="term" value="F:kinase activity"/>
    <property type="evidence" value="ECO:0007669"/>
    <property type="project" value="UniProtKB-KW"/>
</dbReference>
<dbReference type="HAMAP" id="MF_00583_B">
    <property type="entry name" value="RibP_PPkinase_B"/>
    <property type="match status" value="1"/>
</dbReference>
<dbReference type="Gene3D" id="3.40.50.2020">
    <property type="match status" value="2"/>
</dbReference>
<evidence type="ECO:0000256" key="7">
    <source>
        <dbReference type="ARBA" id="ARBA00022840"/>
    </source>
</evidence>
<evidence type="ECO:0000256" key="9">
    <source>
        <dbReference type="ARBA" id="ARBA00049535"/>
    </source>
</evidence>
<feature type="binding site" evidence="12">
    <location>
        <position position="220"/>
    </location>
    <ligand>
        <name>D-ribose 5-phosphate</name>
        <dbReference type="ChEBI" id="CHEBI:78346"/>
    </ligand>
</feature>
<dbReference type="PANTHER" id="PTHR10210:SF41">
    <property type="entry name" value="RIBOSE-PHOSPHATE PYROPHOSPHOKINASE 1, CHLOROPLASTIC"/>
    <property type="match status" value="1"/>
</dbReference>
<evidence type="ECO:0000256" key="8">
    <source>
        <dbReference type="ARBA" id="ARBA00022842"/>
    </source>
</evidence>
<comment type="cofactor">
    <cofactor evidence="12">
        <name>Mg(2+)</name>
        <dbReference type="ChEBI" id="CHEBI:18420"/>
    </cofactor>
    <text evidence="12">Binds 2 Mg(2+) ions per subunit.</text>
</comment>
<dbReference type="PANTHER" id="PTHR10210">
    <property type="entry name" value="RIBOSE-PHOSPHATE DIPHOSPHOKINASE FAMILY MEMBER"/>
    <property type="match status" value="1"/>
</dbReference>
<dbReference type="UniPathway" id="UPA00087">
    <property type="reaction ID" value="UER00172"/>
</dbReference>
<dbReference type="EC" id="2.7.6.1" evidence="12"/>
<comment type="catalytic activity">
    <reaction evidence="9 12">
        <text>D-ribose 5-phosphate + ATP = 5-phospho-alpha-D-ribose 1-diphosphate + AMP + H(+)</text>
        <dbReference type="Rhea" id="RHEA:15609"/>
        <dbReference type="ChEBI" id="CHEBI:15378"/>
        <dbReference type="ChEBI" id="CHEBI:30616"/>
        <dbReference type="ChEBI" id="CHEBI:58017"/>
        <dbReference type="ChEBI" id="CHEBI:78346"/>
        <dbReference type="ChEBI" id="CHEBI:456215"/>
        <dbReference type="EC" id="2.7.6.1"/>
    </reaction>
</comment>
<dbReference type="AlphaFoldDB" id="A0A7V6A4F8"/>
<keyword evidence="8 12" id="KW-0460">Magnesium</keyword>
<comment type="caution">
    <text evidence="14">The sequence shown here is derived from an EMBL/GenBank/DDBJ whole genome shotgun (WGS) entry which is preliminary data.</text>
</comment>
<keyword evidence="4 12" id="KW-0545">Nucleotide biosynthesis</keyword>
<evidence type="ECO:0000259" key="13">
    <source>
        <dbReference type="Pfam" id="PF13793"/>
    </source>
</evidence>
<reference evidence="14" key="1">
    <citation type="journal article" date="2020" name="mSystems">
        <title>Genome- and Community-Level Interaction Insights into Carbon Utilization and Element Cycling Functions of Hydrothermarchaeota in Hydrothermal Sediment.</title>
        <authorList>
            <person name="Zhou Z."/>
            <person name="Liu Y."/>
            <person name="Xu W."/>
            <person name="Pan J."/>
            <person name="Luo Z.H."/>
            <person name="Li M."/>
        </authorList>
    </citation>
    <scope>NUCLEOTIDE SEQUENCE [LARGE SCALE GENOMIC DNA]</scope>
    <source>
        <strain evidence="14">SpSt-767</strain>
    </source>
</reference>
<evidence type="ECO:0000256" key="5">
    <source>
        <dbReference type="ARBA" id="ARBA00022741"/>
    </source>
</evidence>
<feature type="binding site" evidence="12">
    <location>
        <position position="196"/>
    </location>
    <ligand>
        <name>D-ribose 5-phosphate</name>
        <dbReference type="ChEBI" id="CHEBI:78346"/>
    </ligand>
</feature>
<dbReference type="FunFam" id="3.40.50.2020:FF:000001">
    <property type="entry name" value="Ribose-phosphate pyrophosphokinase"/>
    <property type="match status" value="1"/>
</dbReference>
<dbReference type="GO" id="GO:0002189">
    <property type="term" value="C:ribose phosphate diphosphokinase complex"/>
    <property type="evidence" value="ECO:0007669"/>
    <property type="project" value="TreeGrafter"/>
</dbReference>
<dbReference type="SUPFAM" id="SSF53271">
    <property type="entry name" value="PRTase-like"/>
    <property type="match status" value="1"/>
</dbReference>
<evidence type="ECO:0000256" key="11">
    <source>
        <dbReference type="ARBA" id="ARBA00061444"/>
    </source>
</evidence>
<feature type="domain" description="Ribose-phosphate pyrophosphokinase N-terminal" evidence="13">
    <location>
        <begin position="7"/>
        <end position="122"/>
    </location>
</feature>
<feature type="binding site" evidence="12">
    <location>
        <begin position="224"/>
        <end position="228"/>
    </location>
    <ligand>
        <name>D-ribose 5-phosphate</name>
        <dbReference type="ChEBI" id="CHEBI:78346"/>
    </ligand>
</feature>
<feature type="binding site" evidence="12">
    <location>
        <position position="171"/>
    </location>
    <ligand>
        <name>Mg(2+)</name>
        <dbReference type="ChEBI" id="CHEBI:18420"/>
    </ligand>
</feature>
<dbReference type="CDD" id="cd06223">
    <property type="entry name" value="PRTases_typeI"/>
    <property type="match status" value="1"/>
</dbReference>
<dbReference type="SMART" id="SM01400">
    <property type="entry name" value="Pribosyltran_N"/>
    <property type="match status" value="1"/>
</dbReference>
<comment type="similarity">
    <text evidence="11 12">Belongs to the ribose-phosphate pyrophosphokinase family. Class I subfamily.</text>
</comment>
<dbReference type="InterPro" id="IPR037515">
    <property type="entry name" value="Rib-P_diPkinase_bac"/>
</dbReference>
<dbReference type="InterPro" id="IPR029057">
    <property type="entry name" value="PRTase-like"/>
</dbReference>
<dbReference type="InterPro" id="IPR029099">
    <property type="entry name" value="Pribosyltran_N"/>
</dbReference>
<evidence type="ECO:0000256" key="6">
    <source>
        <dbReference type="ARBA" id="ARBA00022777"/>
    </source>
</evidence>
<feature type="active site" evidence="12">
    <location>
        <position position="194"/>
    </location>
</feature>
<evidence type="ECO:0000313" key="14">
    <source>
        <dbReference type="EMBL" id="HHS30077.1"/>
    </source>
</evidence>
<evidence type="ECO:0000256" key="1">
    <source>
        <dbReference type="ARBA" id="ARBA00004996"/>
    </source>
</evidence>
<dbReference type="GO" id="GO:0004749">
    <property type="term" value="F:ribose phosphate diphosphokinase activity"/>
    <property type="evidence" value="ECO:0007669"/>
    <property type="project" value="UniProtKB-UniRule"/>
</dbReference>
<sequence length="317" mass="34118">MPNNGPRIFTGNANPVLAEKICGHLDIPLGKALVSAFSDGEIRVEIGDNVRGRDVFLIQPTCPPANHNLMELLIMIDAVKRASARRITAVIPYFGYARQDRKVAPRVPITAKLVADLLTTAGADRILTMDLHAGQLQGFFDIPVDNLYASPLMIPYISKNFNHDLAIVSPDAGGVARARAYAKRLGATLGLIDKRRDAPGKAKAMHLIGDVTDKAVVIMDDIIDTAGTLSEAAKVIMANGAKNISACCTHAVLSGPAVGRIRDSQMNRLVVTDTIPLSEEAQNCPKIVQLSVSHLFARAILGIHQEDSISSLFEIQF</sequence>
<dbReference type="GO" id="GO:0000287">
    <property type="term" value="F:magnesium ion binding"/>
    <property type="evidence" value="ECO:0007669"/>
    <property type="project" value="UniProtKB-UniRule"/>
</dbReference>
<dbReference type="NCBIfam" id="NF002320">
    <property type="entry name" value="PRK01259.1"/>
    <property type="match status" value="1"/>
</dbReference>
<dbReference type="InterPro" id="IPR005946">
    <property type="entry name" value="Rib-P_diPkinase"/>
</dbReference>
<protein>
    <recommendedName>
        <fullName evidence="12">Ribose-phosphate pyrophosphokinase</fullName>
        <shortName evidence="12">RPPK</shortName>
        <ecNumber evidence="12">2.7.6.1</ecNumber>
    </recommendedName>
    <alternativeName>
        <fullName evidence="12">5-phospho-D-ribosyl alpha-1-diphosphate synthase</fullName>
    </alternativeName>
    <alternativeName>
        <fullName evidence="12">Phosphoribosyl diphosphate synthase</fullName>
    </alternativeName>
    <alternativeName>
        <fullName evidence="12">Phosphoribosyl pyrophosphate synthase</fullName>
        <shortName evidence="12">P-Rib-PP synthase</shortName>
        <shortName evidence="12">PRPP synthase</shortName>
        <shortName evidence="12">PRPPase</shortName>
    </alternativeName>
</protein>
<evidence type="ECO:0000256" key="2">
    <source>
        <dbReference type="ARBA" id="ARBA00022679"/>
    </source>
</evidence>
<proteinExistence type="inferred from homology"/>
<keyword evidence="6 12" id="KW-0418">Kinase</keyword>
<dbReference type="GO" id="GO:0005737">
    <property type="term" value="C:cytoplasm"/>
    <property type="evidence" value="ECO:0007669"/>
    <property type="project" value="UniProtKB-SubCell"/>
</dbReference>
<comment type="function">
    <text evidence="10 12">Involved in the biosynthesis of the central metabolite phospho-alpha-D-ribosyl-1-pyrophosphate (PRPP) via the transfer of pyrophosphoryl group from ATP to 1-hydroxyl of ribose-5-phosphate (Rib-5-P).</text>
</comment>
<dbReference type="InterPro" id="IPR000836">
    <property type="entry name" value="PRTase_dom"/>
</dbReference>
<dbReference type="Pfam" id="PF13793">
    <property type="entry name" value="Pribosyltran_N"/>
    <property type="match status" value="1"/>
</dbReference>